<evidence type="ECO:0000256" key="1">
    <source>
        <dbReference type="SAM" id="MobiDB-lite"/>
    </source>
</evidence>
<feature type="compositionally biased region" description="Basic and acidic residues" evidence="1">
    <location>
        <begin position="138"/>
        <end position="148"/>
    </location>
</feature>
<accession>A0A226DFM1</accession>
<dbReference type="AlphaFoldDB" id="A0A226DFM1"/>
<name>A0A226DFM1_FOLCA</name>
<proteinExistence type="predicted"/>
<sequence length="242" mass="26228">MGPSNIPILLAALLTFCLLQAQLSHATAFSNTTNYTSVNSVIFVPENLSRRTEYNVTYSISSEGSTSQTKQHDNNNTLVKITDSSAEQSHHYVDNTVPSYTIRNTTTIQQEHESISKPGEIMTANHPHSSNQGIGKYPGEEDATKNTQDEEEDNDDAVTISNSAYYHDHKEESGEENNNMLMIASTNVSSGEIKVGSGGPLYAVKYSIPAQISNNGCEAGKTFSIRAQRCISTIQNTGGSIG</sequence>
<evidence type="ECO:0000313" key="4">
    <source>
        <dbReference type="Proteomes" id="UP000198287"/>
    </source>
</evidence>
<dbReference type="Proteomes" id="UP000198287">
    <property type="component" value="Unassembled WGS sequence"/>
</dbReference>
<feature type="region of interest" description="Disordered" evidence="1">
    <location>
        <begin position="125"/>
        <end position="154"/>
    </location>
</feature>
<protein>
    <submittedName>
        <fullName evidence="3">Uncharacterized protein</fullName>
    </submittedName>
</protein>
<organism evidence="3 4">
    <name type="scientific">Folsomia candida</name>
    <name type="common">Springtail</name>
    <dbReference type="NCBI Taxonomy" id="158441"/>
    <lineage>
        <taxon>Eukaryota</taxon>
        <taxon>Metazoa</taxon>
        <taxon>Ecdysozoa</taxon>
        <taxon>Arthropoda</taxon>
        <taxon>Hexapoda</taxon>
        <taxon>Collembola</taxon>
        <taxon>Entomobryomorpha</taxon>
        <taxon>Isotomoidea</taxon>
        <taxon>Isotomidae</taxon>
        <taxon>Proisotominae</taxon>
        <taxon>Folsomia</taxon>
    </lineage>
</organism>
<keyword evidence="4" id="KW-1185">Reference proteome</keyword>
<evidence type="ECO:0000313" key="3">
    <source>
        <dbReference type="EMBL" id="OXA43930.1"/>
    </source>
</evidence>
<evidence type="ECO:0000256" key="2">
    <source>
        <dbReference type="SAM" id="SignalP"/>
    </source>
</evidence>
<feature type="signal peptide" evidence="2">
    <location>
        <begin position="1"/>
        <end position="21"/>
    </location>
</feature>
<dbReference type="EMBL" id="LNIX01000020">
    <property type="protein sequence ID" value="OXA43930.1"/>
    <property type="molecule type" value="Genomic_DNA"/>
</dbReference>
<feature type="chain" id="PRO_5012307878" evidence="2">
    <location>
        <begin position="22"/>
        <end position="242"/>
    </location>
</feature>
<gene>
    <name evidence="3" type="ORF">Fcan01_21203</name>
</gene>
<keyword evidence="2" id="KW-0732">Signal</keyword>
<reference evidence="3 4" key="1">
    <citation type="submission" date="2015-12" db="EMBL/GenBank/DDBJ databases">
        <title>The genome of Folsomia candida.</title>
        <authorList>
            <person name="Faddeeva A."/>
            <person name="Derks M.F."/>
            <person name="Anvar Y."/>
            <person name="Smit S."/>
            <person name="Van Straalen N."/>
            <person name="Roelofs D."/>
        </authorList>
    </citation>
    <scope>NUCLEOTIDE SEQUENCE [LARGE SCALE GENOMIC DNA]</scope>
    <source>
        <strain evidence="3 4">VU population</strain>
        <tissue evidence="3">Whole body</tissue>
    </source>
</reference>
<comment type="caution">
    <text evidence="3">The sequence shown here is derived from an EMBL/GenBank/DDBJ whole genome shotgun (WGS) entry which is preliminary data.</text>
</comment>